<dbReference type="Pfam" id="PF02421">
    <property type="entry name" value="FeoB_N"/>
    <property type="match status" value="1"/>
</dbReference>
<keyword evidence="2" id="KW-0812">Transmembrane</keyword>
<dbReference type="Pfam" id="PF07670">
    <property type="entry name" value="Gate"/>
    <property type="match status" value="2"/>
</dbReference>
<dbReference type="PANTHER" id="PTHR43185:SF1">
    <property type="entry name" value="FE(2+) TRANSPORTER FEOB"/>
    <property type="match status" value="1"/>
</dbReference>
<dbReference type="EMBL" id="CP002959">
    <property type="protein sequence ID" value="AFM11359.1"/>
    <property type="molecule type" value="Genomic_DNA"/>
</dbReference>
<dbReference type="KEGG" id="tpx:Turpa_0708"/>
<dbReference type="GO" id="GO:0005886">
    <property type="term" value="C:plasma membrane"/>
    <property type="evidence" value="ECO:0007669"/>
    <property type="project" value="TreeGrafter"/>
</dbReference>
<sequence>MLRAKSNKKKSGQTRQPQVVARPSQPASFRVALIGNPNAGKTTIFNALCGARQHTGNYAGVTVEKKAGLLEGHEGFEVIDLPGTYSLKPKSADEEITSRVLHGEAGGEQKPDLAVVVLDAGNLKRSLYLCLQVQETGVSAIAVLTMSDIAKRRGYTVDVQALEKALGFRVVEVTQATKQHIASLVEVIVGECPHPASGTPPRMRGGVGVGGGDIDETYAAIDKILRKAVQKAEVKSSPTKKIDALLTHRVFGLLAFTLIIGAMFFSIYAGAKPVMDAIDGFMKGMGQAARSGLAGYPVTASLIADGVIAGAGSVLVFVPQIMILFLFIAILEETGYLARAAFLSDKLLGWTGLNGRAFIPLLSSFACAVPGILSARVMPTDRARMATILIAPLMSCSARLPVYVLFIGAFIEPRFGALWAAVALFAMHLVGISVAMPLAWLLNRHVLRKTSESPFILELPEYHLPRLQNVWRRVYDAAMNFLKRVGGIIFALSIVIWALAYFPHSQKLTNLTTMQFAIEKGIKVTHLPTHIANLKADERKAFEEELQTRLQSVHLRDSYLGRFGVAVEPFFRPLGFDWKISVAVLAAFPAREVFVSTLGIIFSVNDADESPEVLGKQLIAEKRPDGKPTYDALLAISVMIFFALCAQCMSTLATIRRELNSTVWAVTVFVVLTSLAYAASFAVYQTGRWIG</sequence>
<dbReference type="InterPro" id="IPR050860">
    <property type="entry name" value="FeoB_GTPase"/>
</dbReference>
<feature type="transmembrane region" description="Helical" evidence="2">
    <location>
        <begin position="291"/>
        <end position="316"/>
    </location>
</feature>
<dbReference type="OrthoDB" id="9809127at2"/>
<dbReference type="SUPFAM" id="SSF52540">
    <property type="entry name" value="P-loop containing nucleoside triphosphate hydrolases"/>
    <property type="match status" value="1"/>
</dbReference>
<keyword evidence="5" id="KW-1185">Reference proteome</keyword>
<dbReference type="HOGENOM" id="CLU_013350_3_2_12"/>
<feature type="transmembrane region" description="Helical" evidence="2">
    <location>
        <begin position="481"/>
        <end position="502"/>
    </location>
</feature>
<feature type="transmembrane region" description="Helical" evidence="2">
    <location>
        <begin position="357"/>
        <end position="375"/>
    </location>
</feature>
<dbReference type="GO" id="GO:0005525">
    <property type="term" value="F:GTP binding"/>
    <property type="evidence" value="ECO:0007669"/>
    <property type="project" value="InterPro"/>
</dbReference>
<proteinExistence type="predicted"/>
<dbReference type="Gene3D" id="3.40.50.300">
    <property type="entry name" value="P-loop containing nucleotide triphosphate hydrolases"/>
    <property type="match status" value="1"/>
</dbReference>
<dbReference type="Pfam" id="PF07664">
    <property type="entry name" value="FeoB_C"/>
    <property type="match status" value="1"/>
</dbReference>
<dbReference type="InterPro" id="IPR011642">
    <property type="entry name" value="Gate_dom"/>
</dbReference>
<name>I4B252_TURPD</name>
<feature type="transmembrane region" description="Helical" evidence="2">
    <location>
        <begin position="662"/>
        <end position="684"/>
    </location>
</feature>
<dbReference type="InterPro" id="IPR006073">
    <property type="entry name" value="GTP-bd"/>
</dbReference>
<evidence type="ECO:0000313" key="4">
    <source>
        <dbReference type="EMBL" id="AFM11359.1"/>
    </source>
</evidence>
<dbReference type="InterPro" id="IPR027417">
    <property type="entry name" value="P-loop_NTPase"/>
</dbReference>
<feature type="transmembrane region" description="Helical" evidence="2">
    <location>
        <begin position="632"/>
        <end position="655"/>
    </location>
</feature>
<dbReference type="Proteomes" id="UP000006048">
    <property type="component" value="Chromosome"/>
</dbReference>
<feature type="transmembrane region" description="Helical" evidence="2">
    <location>
        <begin position="417"/>
        <end position="442"/>
    </location>
</feature>
<reference evidence="4 5" key="1">
    <citation type="submission" date="2012-06" db="EMBL/GenBank/DDBJ databases">
        <title>The complete chromosome of genome of Turneriella parva DSM 21527.</title>
        <authorList>
            <consortium name="US DOE Joint Genome Institute (JGI-PGF)"/>
            <person name="Lucas S."/>
            <person name="Han J."/>
            <person name="Lapidus A."/>
            <person name="Bruce D."/>
            <person name="Goodwin L."/>
            <person name="Pitluck S."/>
            <person name="Peters L."/>
            <person name="Kyrpides N."/>
            <person name="Mavromatis K."/>
            <person name="Ivanova N."/>
            <person name="Mikhailova N."/>
            <person name="Chertkov O."/>
            <person name="Detter J.C."/>
            <person name="Tapia R."/>
            <person name="Han C."/>
            <person name="Land M."/>
            <person name="Hauser L."/>
            <person name="Markowitz V."/>
            <person name="Cheng J.-F."/>
            <person name="Hugenholtz P."/>
            <person name="Woyke T."/>
            <person name="Wu D."/>
            <person name="Gronow S."/>
            <person name="Wellnitz S."/>
            <person name="Brambilla E."/>
            <person name="Klenk H.-P."/>
            <person name="Eisen J.A."/>
        </authorList>
    </citation>
    <scope>NUCLEOTIDE SEQUENCE [LARGE SCALE GENOMIC DNA]</scope>
    <source>
        <strain evidence="5">ATCC BAA-1111 / DSM 21527 / NCTC 11395 / H</strain>
    </source>
</reference>
<feature type="transmembrane region" description="Helical" evidence="2">
    <location>
        <begin position="387"/>
        <end position="411"/>
    </location>
</feature>
<feature type="compositionally biased region" description="Basic residues" evidence="1">
    <location>
        <begin position="1"/>
        <end position="12"/>
    </location>
</feature>
<dbReference type="PANTHER" id="PTHR43185">
    <property type="entry name" value="FERROUS IRON TRANSPORT PROTEIN B"/>
    <property type="match status" value="1"/>
</dbReference>
<dbReference type="CDD" id="cd01879">
    <property type="entry name" value="FeoB"/>
    <property type="match status" value="1"/>
</dbReference>
<keyword evidence="2" id="KW-1133">Transmembrane helix</keyword>
<feature type="domain" description="FeoB-type G" evidence="3">
    <location>
        <begin position="28"/>
        <end position="194"/>
    </location>
</feature>
<feature type="transmembrane region" description="Helical" evidence="2">
    <location>
        <begin position="323"/>
        <end position="342"/>
    </location>
</feature>
<evidence type="ECO:0000256" key="2">
    <source>
        <dbReference type="SAM" id="Phobius"/>
    </source>
</evidence>
<evidence type="ECO:0000313" key="5">
    <source>
        <dbReference type="Proteomes" id="UP000006048"/>
    </source>
</evidence>
<dbReference type="PRINTS" id="PR00326">
    <property type="entry name" value="GTP1OBG"/>
</dbReference>
<accession>I4B252</accession>
<keyword evidence="2" id="KW-0472">Membrane</keyword>
<dbReference type="InterPro" id="IPR011640">
    <property type="entry name" value="Fe2_transport_prot_B_C"/>
</dbReference>
<dbReference type="AlphaFoldDB" id="I4B252"/>
<protein>
    <submittedName>
        <fullName evidence="4">Ferrous iron transport protein B</fullName>
    </submittedName>
</protein>
<dbReference type="PROSITE" id="PS51711">
    <property type="entry name" value="G_FEOB"/>
    <property type="match status" value="1"/>
</dbReference>
<evidence type="ECO:0000259" key="3">
    <source>
        <dbReference type="PROSITE" id="PS51711"/>
    </source>
</evidence>
<organism evidence="4 5">
    <name type="scientific">Turneriella parva (strain ATCC BAA-1111 / DSM 21527 / NCTC 11395 / H)</name>
    <name type="common">Leptospira parva</name>
    <dbReference type="NCBI Taxonomy" id="869212"/>
    <lineage>
        <taxon>Bacteria</taxon>
        <taxon>Pseudomonadati</taxon>
        <taxon>Spirochaetota</taxon>
        <taxon>Spirochaetia</taxon>
        <taxon>Leptospirales</taxon>
        <taxon>Leptospiraceae</taxon>
        <taxon>Turneriella</taxon>
    </lineage>
</organism>
<dbReference type="PATRIC" id="fig|869212.3.peg.683"/>
<evidence type="ECO:0000256" key="1">
    <source>
        <dbReference type="SAM" id="MobiDB-lite"/>
    </source>
</evidence>
<feature type="region of interest" description="Disordered" evidence="1">
    <location>
        <begin position="1"/>
        <end position="24"/>
    </location>
</feature>
<dbReference type="GO" id="GO:0015093">
    <property type="term" value="F:ferrous iron transmembrane transporter activity"/>
    <property type="evidence" value="ECO:0007669"/>
    <property type="project" value="InterPro"/>
</dbReference>
<feature type="transmembrane region" description="Helical" evidence="2">
    <location>
        <begin position="250"/>
        <end position="271"/>
    </location>
</feature>
<dbReference type="InterPro" id="IPR030389">
    <property type="entry name" value="G_FEOB_dom"/>
</dbReference>
<dbReference type="RefSeq" id="WP_014801877.1">
    <property type="nucleotide sequence ID" value="NC_018020.1"/>
</dbReference>
<dbReference type="STRING" id="869212.Turpa_0708"/>
<gene>
    <name evidence="4" type="ordered locus">Turpa_0708</name>
</gene>